<evidence type="ECO:0000313" key="11">
    <source>
        <dbReference type="RefSeq" id="XP_030755440.1"/>
    </source>
</evidence>
<dbReference type="PANTHER" id="PTHR43243:SF95">
    <property type="entry name" value="LD37241P"/>
    <property type="match status" value="1"/>
</dbReference>
<dbReference type="KEGG" id="soy:115881874"/>
<feature type="region of interest" description="Disordered" evidence="5">
    <location>
        <begin position="1"/>
        <end position="21"/>
    </location>
</feature>
<reference evidence="9 10" key="1">
    <citation type="submission" date="2025-04" db="UniProtKB">
        <authorList>
            <consortium name="RefSeq"/>
        </authorList>
    </citation>
    <scope>IDENTIFICATION</scope>
    <source>
        <tissue evidence="9 10">Gonads</tissue>
    </source>
</reference>
<comment type="subcellular location">
    <subcellularLocation>
        <location evidence="1">Membrane</location>
        <topology evidence="1">Multi-pass membrane protein</topology>
    </subcellularLocation>
</comment>
<keyword evidence="2 6" id="KW-0812">Transmembrane</keyword>
<dbReference type="Gene3D" id="1.20.1740.10">
    <property type="entry name" value="Amino acid/polyamine transporter I"/>
    <property type="match status" value="2"/>
</dbReference>
<dbReference type="RefSeq" id="XP_030755439.1">
    <property type="nucleotide sequence ID" value="XM_030899579.1"/>
</dbReference>
<evidence type="ECO:0000313" key="8">
    <source>
        <dbReference type="Proteomes" id="UP000504635"/>
    </source>
</evidence>
<proteinExistence type="predicted"/>
<feature type="transmembrane region" description="Helical" evidence="6">
    <location>
        <begin position="545"/>
        <end position="565"/>
    </location>
</feature>
<feature type="transmembrane region" description="Helical" evidence="6">
    <location>
        <begin position="29"/>
        <end position="49"/>
    </location>
</feature>
<feature type="transmembrane region" description="Helical" evidence="6">
    <location>
        <begin position="389"/>
        <end position="410"/>
    </location>
</feature>
<dbReference type="PIRSF" id="PIRSF006060">
    <property type="entry name" value="AA_transporter"/>
    <property type="match status" value="1"/>
</dbReference>
<sequence>MATKFFKGLTRRKTDSDGSGSEMARCLNLLDLTALGVGSTLGLGVYVLAGSVAKTVAGPAVCLSFLVAAVASAFAGVCYAEFAARVPKAGSAYVYSYVSVGEFIAFVIGWNLILEYVIGTASVARGLSNYIDALTNNTIRDHFEEWVPMNVNYLSPYPDFLSFGLVLLLTCLLAFGVKESSMLNNAFTVLNLVTICIVLVSGSIKADVNNWKLTDVPDGYGVGGFMPYGISGVMAGAAKCFYGFVGFDAVATTGEEAKNPQKDIPLAIVISLFVIFSAYFGISTVLTMMWPYYDQDADAPFPHVFQQVGWITIKWIVTIGAIFALCTSLLGAMFPLPRVIYAMAQDGIVFKVLGKVNSWTQTPLIATILSGFFAGIMAMFFDLNQLIDMMSIGTLLAYTIVAVCVLILRYQVDETQVIKSLEKDTSQYYQPTLYNTFKEMFNLNNNKVPNSRTSRITNWSIAVYSIFTMLFAAIIINVPHIMFKEPFYLTGFVVSLLAMIVIMIVIARQPVVDTKLSFKVPLVPFVPCISVFSNLYLMLQLDLETWIRFVVWLFIGFLIYFLYGMKNSVEGEKRKIEHLQMLAKRKSIEKDNKDRFAPLPQ</sequence>
<dbReference type="OrthoDB" id="3900342at2759"/>
<feature type="transmembrane region" description="Helical" evidence="6">
    <location>
        <begin position="55"/>
        <end position="80"/>
    </location>
</feature>
<dbReference type="Proteomes" id="UP000504635">
    <property type="component" value="Unplaced"/>
</dbReference>
<feature type="transmembrane region" description="Helical" evidence="6">
    <location>
        <begin position="92"/>
        <end position="113"/>
    </location>
</feature>
<dbReference type="PANTHER" id="PTHR43243">
    <property type="entry name" value="INNER MEMBRANE TRANSPORTER YGJI-RELATED"/>
    <property type="match status" value="1"/>
</dbReference>
<dbReference type="Pfam" id="PF13906">
    <property type="entry name" value="AA_permease_C"/>
    <property type="match status" value="1"/>
</dbReference>
<evidence type="ECO:0000259" key="7">
    <source>
        <dbReference type="Pfam" id="PF13906"/>
    </source>
</evidence>
<gene>
    <name evidence="9 10 11" type="primary">LOC115881874</name>
</gene>
<evidence type="ECO:0000313" key="9">
    <source>
        <dbReference type="RefSeq" id="XP_030755438.1"/>
    </source>
</evidence>
<dbReference type="FunFam" id="1.20.1740.10:FF:000010">
    <property type="entry name" value="probable cationic amino acid transporter"/>
    <property type="match status" value="1"/>
</dbReference>
<evidence type="ECO:0000256" key="1">
    <source>
        <dbReference type="ARBA" id="ARBA00004141"/>
    </source>
</evidence>
<feature type="transmembrane region" description="Helical" evidence="6">
    <location>
        <begin position="518"/>
        <end position="539"/>
    </location>
</feature>
<dbReference type="RefSeq" id="XP_030755440.1">
    <property type="nucleotide sequence ID" value="XM_030899580.1"/>
</dbReference>
<evidence type="ECO:0000256" key="4">
    <source>
        <dbReference type="ARBA" id="ARBA00023136"/>
    </source>
</evidence>
<evidence type="ECO:0000256" key="2">
    <source>
        <dbReference type="ARBA" id="ARBA00022692"/>
    </source>
</evidence>
<feature type="transmembrane region" description="Helical" evidence="6">
    <location>
        <begin position="487"/>
        <end position="506"/>
    </location>
</feature>
<dbReference type="InterPro" id="IPR002293">
    <property type="entry name" value="AA/rel_permease1"/>
</dbReference>
<feature type="transmembrane region" description="Helical" evidence="6">
    <location>
        <begin position="160"/>
        <end position="177"/>
    </location>
</feature>
<evidence type="ECO:0000256" key="5">
    <source>
        <dbReference type="SAM" id="MobiDB-lite"/>
    </source>
</evidence>
<evidence type="ECO:0000313" key="10">
    <source>
        <dbReference type="RefSeq" id="XP_030755439.1"/>
    </source>
</evidence>
<dbReference type="GO" id="GO:0097638">
    <property type="term" value="P:L-arginine import across plasma membrane"/>
    <property type="evidence" value="ECO:0007669"/>
    <property type="project" value="TreeGrafter"/>
</dbReference>
<keyword evidence="4 6" id="KW-0472">Membrane</keyword>
<keyword evidence="8" id="KW-1185">Reference proteome</keyword>
<name>A0A6J2XXQ1_SITOR</name>
<dbReference type="RefSeq" id="XP_030755438.1">
    <property type="nucleotide sequence ID" value="XM_030899578.1"/>
</dbReference>
<protein>
    <submittedName>
        <fullName evidence="9 10">Cationic amino acid transporter 3-like</fullName>
    </submittedName>
</protein>
<dbReference type="GO" id="GO:0061459">
    <property type="term" value="F:L-arginine transmembrane transporter activity"/>
    <property type="evidence" value="ECO:0007669"/>
    <property type="project" value="TreeGrafter"/>
</dbReference>
<dbReference type="Pfam" id="PF13520">
    <property type="entry name" value="AA_permease_2"/>
    <property type="match status" value="1"/>
</dbReference>
<evidence type="ECO:0000256" key="6">
    <source>
        <dbReference type="SAM" id="Phobius"/>
    </source>
</evidence>
<dbReference type="GO" id="GO:0015189">
    <property type="term" value="F:L-lysine transmembrane transporter activity"/>
    <property type="evidence" value="ECO:0007669"/>
    <property type="project" value="TreeGrafter"/>
</dbReference>
<keyword evidence="3 6" id="KW-1133">Transmembrane helix</keyword>
<accession>A0A6J2XXQ1</accession>
<dbReference type="GO" id="GO:0000064">
    <property type="term" value="F:L-ornithine transmembrane transporter activity"/>
    <property type="evidence" value="ECO:0007669"/>
    <property type="project" value="TreeGrafter"/>
</dbReference>
<feature type="transmembrane region" description="Helical" evidence="6">
    <location>
        <begin position="364"/>
        <end position="383"/>
    </location>
</feature>
<feature type="transmembrane region" description="Helical" evidence="6">
    <location>
        <begin position="226"/>
        <end position="245"/>
    </location>
</feature>
<dbReference type="GeneID" id="115881874"/>
<organism evidence="8 10">
    <name type="scientific">Sitophilus oryzae</name>
    <name type="common">Rice weevil</name>
    <name type="synonym">Curculio oryzae</name>
    <dbReference type="NCBI Taxonomy" id="7048"/>
    <lineage>
        <taxon>Eukaryota</taxon>
        <taxon>Metazoa</taxon>
        <taxon>Ecdysozoa</taxon>
        <taxon>Arthropoda</taxon>
        <taxon>Hexapoda</taxon>
        <taxon>Insecta</taxon>
        <taxon>Pterygota</taxon>
        <taxon>Neoptera</taxon>
        <taxon>Endopterygota</taxon>
        <taxon>Coleoptera</taxon>
        <taxon>Polyphaga</taxon>
        <taxon>Cucujiformia</taxon>
        <taxon>Curculionidae</taxon>
        <taxon>Dryophthorinae</taxon>
        <taxon>Sitophilus</taxon>
    </lineage>
</organism>
<feature type="transmembrane region" description="Helical" evidence="6">
    <location>
        <begin position="461"/>
        <end position="481"/>
    </location>
</feature>
<feature type="transmembrane region" description="Helical" evidence="6">
    <location>
        <begin position="313"/>
        <end position="334"/>
    </location>
</feature>
<dbReference type="InterPro" id="IPR029485">
    <property type="entry name" value="CAT_C"/>
</dbReference>
<dbReference type="GO" id="GO:0005886">
    <property type="term" value="C:plasma membrane"/>
    <property type="evidence" value="ECO:0007669"/>
    <property type="project" value="TreeGrafter"/>
</dbReference>
<feature type="transmembrane region" description="Helical" evidence="6">
    <location>
        <begin position="189"/>
        <end position="206"/>
    </location>
</feature>
<evidence type="ECO:0000256" key="3">
    <source>
        <dbReference type="ARBA" id="ARBA00022989"/>
    </source>
</evidence>
<dbReference type="AlphaFoldDB" id="A0A6J2XXQ1"/>
<feature type="domain" description="Cationic amino acid transporter C-terminal" evidence="7">
    <location>
        <begin position="518"/>
        <end position="568"/>
    </location>
</feature>
<feature type="transmembrane region" description="Helical" evidence="6">
    <location>
        <begin position="266"/>
        <end position="293"/>
    </location>
</feature>